<organism evidence="4 5">
    <name type="scientific">Thermus brockianus</name>
    <dbReference type="NCBI Taxonomy" id="56956"/>
    <lineage>
        <taxon>Bacteria</taxon>
        <taxon>Thermotogati</taxon>
        <taxon>Deinococcota</taxon>
        <taxon>Deinococci</taxon>
        <taxon>Thermales</taxon>
        <taxon>Thermaceae</taxon>
        <taxon>Thermus</taxon>
    </lineage>
</organism>
<evidence type="ECO:0000259" key="3">
    <source>
        <dbReference type="SMART" id="SM00968"/>
    </source>
</evidence>
<dbReference type="InterPro" id="IPR003395">
    <property type="entry name" value="RecF/RecN/SMC_N"/>
</dbReference>
<dbReference type="Gene3D" id="1.20.1060.20">
    <property type="match status" value="1"/>
</dbReference>
<dbReference type="PANTHER" id="PTHR43977">
    <property type="entry name" value="STRUCTURAL MAINTENANCE OF CHROMOSOMES PROTEIN 3"/>
    <property type="match status" value="1"/>
</dbReference>
<dbReference type="SMART" id="SM00968">
    <property type="entry name" value="SMC_hinge"/>
    <property type="match status" value="1"/>
</dbReference>
<dbReference type="InterPro" id="IPR010935">
    <property type="entry name" value="SMC_hinge"/>
</dbReference>
<dbReference type="InterPro" id="IPR024704">
    <property type="entry name" value="SMC"/>
</dbReference>
<reference evidence="4 5" key="1">
    <citation type="journal article" date="2022" name="Microbiol. Resour. Announc.">
        <title>Complete Genome Sequences of Thermus Strains Isolated from Senami Hot Spring in Japan.</title>
        <authorList>
            <person name="Miyazaki K."/>
        </authorList>
    </citation>
    <scope>NUCLEOTIDE SEQUENCE [LARGE SCALE GENOMIC DNA]</scope>
    <source>
        <strain evidence="4 5">SNM4-1</strain>
    </source>
</reference>
<proteinExistence type="predicted"/>
<accession>A0ABM7XJI5</accession>
<name>A0ABM7XJI5_THEBO</name>
<evidence type="ECO:0000256" key="2">
    <source>
        <dbReference type="SAM" id="Coils"/>
    </source>
</evidence>
<dbReference type="Gene3D" id="3.30.70.1620">
    <property type="match status" value="1"/>
</dbReference>
<dbReference type="Pfam" id="PF02463">
    <property type="entry name" value="SMC_N"/>
    <property type="match status" value="1"/>
</dbReference>
<feature type="coiled-coil region" evidence="2">
    <location>
        <begin position="166"/>
        <end position="294"/>
    </location>
</feature>
<dbReference type="Proteomes" id="UP000831120">
    <property type="component" value="Chromosome"/>
</dbReference>
<sequence>MTEAWRIDRLTLQGFKSFAERTTLDFPDPVTGIIGPNGSGKSNLVEALRFVTGARAQELRGQELAAFLFHGAEGRPPLGFAEVRLELSRGKERLVVERRLEGDRTFLKVNGRPASAKALALALAGTGLGRGGYAIVGQGEIGALLEAPEEVLLAHLEEAAGLKPVAEAAKAAEERLKEASALLEEREAGLERLKAEVSRLQGEAERAARARALDLEALRLRRSVLLARMEEARAEMAKAEARLEELAKEEALLKEAQRGLKERQEAVHAEEEALRRRLEEVRLLLKEREGLQAEERELSRILKALDRPPPEDPGPPVPAPPLSAKEVRARLARLKAEEERLLGEKRRLEEAWRRHEAEAARYEERLRQHQEALAERERLQAELAEREEALAQLKEAWEKRRALEAQLEEAKAQLRAASRERERLSRLLEAGVDLHEGPKRVRGLRGILGVVADLVRPEPGLEVALEVALGPRLQWVLAQDEEAAKAAIALLKREGGRATFLPLTLLNPPPAPNPKPVPGLLGPAYRLASLRAPGLPAEAILLALLGDTLVFADLEAALAYRRAGGRERLVTREGEVLERLGALTGGRVKGGGETLLLRRRLEDLAEEETRLRERINALEEALKPLPSGQALAEAQARVAALQARLKAPLPPAPKPPTPPEATWDEGRLKALAEERQALEGLLAQAEAHERWRLLAEAHAAWQKAAAEAARVRERLAELKGRLQATLPLLEEAKALEAQRAKLRQEHQALQEKEARTLTQANRLLAERENLRLLLARREATLEELARELAALPEAERIPGSPRALQARLAQVLRERESLGPVNALAERELAPLREELARREREVVEAKEALLRLEGETRAVEKAYAERLKESFLRFQEAFRTQALALLGAQTEVRREGRGLRLLLVPQGKRTQDLRLLSLGEKTLGALAFLFALGELQGGLPLAVLDEVDAALDEANLLRFARFLASGRQFILVTHQKRTMEACHALYGVTAERGVSRVYAIRKEVAHDP</sequence>
<dbReference type="Gene3D" id="3.40.50.300">
    <property type="entry name" value="P-loop containing nucleotide triphosphate hydrolases"/>
    <property type="match status" value="2"/>
</dbReference>
<evidence type="ECO:0000313" key="5">
    <source>
        <dbReference type="Proteomes" id="UP000831120"/>
    </source>
</evidence>
<dbReference type="RefSeq" id="WP_244361966.1">
    <property type="nucleotide sequence ID" value="NZ_AP025593.1"/>
</dbReference>
<dbReference type="SUPFAM" id="SSF52540">
    <property type="entry name" value="P-loop containing nucleoside triphosphate hydrolases"/>
    <property type="match status" value="1"/>
</dbReference>
<protein>
    <submittedName>
        <fullName evidence="4">Chromosome partitioning protein Smc</fullName>
    </submittedName>
</protein>
<feature type="coiled-coil region" evidence="2">
    <location>
        <begin position="324"/>
        <end position="427"/>
    </location>
</feature>
<gene>
    <name evidence="4" type="ORF">TbrSNM41_12130</name>
</gene>
<dbReference type="InterPro" id="IPR027417">
    <property type="entry name" value="P-loop_NTPase"/>
</dbReference>
<dbReference type="InterPro" id="IPR036277">
    <property type="entry name" value="SMC_hinge_sf"/>
</dbReference>
<keyword evidence="5" id="KW-1185">Reference proteome</keyword>
<dbReference type="Pfam" id="PF06470">
    <property type="entry name" value="SMC_hinge"/>
    <property type="match status" value="1"/>
</dbReference>
<keyword evidence="1 2" id="KW-0175">Coiled coil</keyword>
<feature type="coiled-coil region" evidence="2">
    <location>
        <begin position="822"/>
        <end position="856"/>
    </location>
</feature>
<evidence type="ECO:0000256" key="1">
    <source>
        <dbReference type="ARBA" id="ARBA00023054"/>
    </source>
</evidence>
<dbReference type="SUPFAM" id="SSF75553">
    <property type="entry name" value="Smc hinge domain"/>
    <property type="match status" value="1"/>
</dbReference>
<feature type="coiled-coil region" evidence="2">
    <location>
        <begin position="732"/>
        <end position="787"/>
    </location>
</feature>
<feature type="domain" description="SMC hinge" evidence="3">
    <location>
        <begin position="445"/>
        <end position="561"/>
    </location>
</feature>
<dbReference type="PIRSF" id="PIRSF005719">
    <property type="entry name" value="SMC"/>
    <property type="match status" value="1"/>
</dbReference>
<dbReference type="EMBL" id="AP025593">
    <property type="protein sequence ID" value="BDG16479.1"/>
    <property type="molecule type" value="Genomic_DNA"/>
</dbReference>
<evidence type="ECO:0000313" key="4">
    <source>
        <dbReference type="EMBL" id="BDG16479.1"/>
    </source>
</evidence>